<dbReference type="Pfam" id="PF05618">
    <property type="entry name" value="Zn_protease"/>
    <property type="match status" value="1"/>
</dbReference>
<dbReference type="SUPFAM" id="SSF50630">
    <property type="entry name" value="Acid proteases"/>
    <property type="match status" value="1"/>
</dbReference>
<dbReference type="Proteomes" id="UP000501602">
    <property type="component" value="Chromosome"/>
</dbReference>
<dbReference type="PROSITE" id="PS51257">
    <property type="entry name" value="PROKAR_LIPOPROTEIN"/>
    <property type="match status" value="1"/>
</dbReference>
<dbReference type="RefSeq" id="WP_168659702.1">
    <property type="nucleotide sequence ID" value="NZ_CP051180.1"/>
</dbReference>
<keyword evidence="4" id="KW-1185">Reference proteome</keyword>
<dbReference type="InterPro" id="IPR008503">
    <property type="entry name" value="Asp_endopeptidase"/>
</dbReference>
<feature type="domain" description="Retropepsin-like aspartic endopeptidase" evidence="2">
    <location>
        <begin position="108"/>
        <end position="241"/>
    </location>
</feature>
<accession>A0A6H1UCX4</accession>
<feature type="signal peptide" evidence="1">
    <location>
        <begin position="1"/>
        <end position="19"/>
    </location>
</feature>
<gene>
    <name evidence="3" type="ORF">HER31_05930</name>
</gene>
<sequence length="242" mass="27056">MIRTSFLSITLLAVLSGCAATKAPVDSVTTTALNQALSNHGATLQQTLLEQSSMQQESQSAQQQLLLDKIAELQQQIAALPQPEHKPEPVIAPKCEPVVVTQQSDKMIFGDAERVLAPQFDRTFDARVDTGAAGTSMIAMNTVMFERNGEEWVRFDLPEDGEKQTTFEAKVEHFIQIKKAAYEENDRRPVIKVRLKIGTFNGETEVNLTDRSKMEFPLLLGRKFFKDIAIVDVSKQYVQENN</sequence>
<name>A0A6H1UCX4_9GAMM</name>
<keyword evidence="1" id="KW-0732">Signal</keyword>
<reference evidence="3 4" key="1">
    <citation type="submission" date="2020-04" db="EMBL/GenBank/DDBJ databases">
        <title>Ferrimonas sp. S7 isolated from sea water.</title>
        <authorList>
            <person name="Bae S.S."/>
            <person name="Baek K."/>
        </authorList>
    </citation>
    <scope>NUCLEOTIDE SEQUENCE [LARGE SCALE GENOMIC DNA]</scope>
    <source>
        <strain evidence="3 4">S7</strain>
    </source>
</reference>
<dbReference type="Gene3D" id="2.40.70.10">
    <property type="entry name" value="Acid Proteases"/>
    <property type="match status" value="1"/>
</dbReference>
<dbReference type="PANTHER" id="PTHR38037:SF2">
    <property type="entry name" value="ATP-DEPENDENT ZINC PROTEASE DOMAIN-CONTAINING PROTEIN-RELATED"/>
    <property type="match status" value="1"/>
</dbReference>
<evidence type="ECO:0000313" key="4">
    <source>
        <dbReference type="Proteomes" id="UP000501602"/>
    </source>
</evidence>
<evidence type="ECO:0000259" key="2">
    <source>
        <dbReference type="Pfam" id="PF05618"/>
    </source>
</evidence>
<proteinExistence type="predicted"/>
<dbReference type="KEGG" id="fes:HER31_05930"/>
<evidence type="ECO:0000256" key="1">
    <source>
        <dbReference type="SAM" id="SignalP"/>
    </source>
</evidence>
<protein>
    <recommendedName>
        <fullName evidence="2">Retropepsin-like aspartic endopeptidase domain-containing protein</fullName>
    </recommendedName>
</protein>
<organism evidence="3 4">
    <name type="scientific">Ferrimonas lipolytica</name>
    <dbReference type="NCBI Taxonomy" id="2724191"/>
    <lineage>
        <taxon>Bacteria</taxon>
        <taxon>Pseudomonadati</taxon>
        <taxon>Pseudomonadota</taxon>
        <taxon>Gammaproteobacteria</taxon>
        <taxon>Alteromonadales</taxon>
        <taxon>Ferrimonadaceae</taxon>
        <taxon>Ferrimonas</taxon>
    </lineage>
</organism>
<dbReference type="PANTHER" id="PTHR38037">
    <property type="entry name" value="ZN_PROTEASE DOMAIN-CONTAINING PROTEIN"/>
    <property type="match status" value="1"/>
</dbReference>
<feature type="chain" id="PRO_5026139543" description="Retropepsin-like aspartic endopeptidase domain-containing protein" evidence="1">
    <location>
        <begin position="20"/>
        <end position="242"/>
    </location>
</feature>
<dbReference type="InterPro" id="IPR021109">
    <property type="entry name" value="Peptidase_aspartic_dom_sf"/>
</dbReference>
<evidence type="ECO:0000313" key="3">
    <source>
        <dbReference type="EMBL" id="QIZ76440.1"/>
    </source>
</evidence>
<dbReference type="AlphaFoldDB" id="A0A6H1UCX4"/>
<dbReference type="EMBL" id="CP051180">
    <property type="protein sequence ID" value="QIZ76440.1"/>
    <property type="molecule type" value="Genomic_DNA"/>
</dbReference>